<feature type="region of interest" description="Disordered" evidence="1">
    <location>
        <begin position="75"/>
        <end position="118"/>
    </location>
</feature>
<proteinExistence type="predicted"/>
<gene>
    <name evidence="3" type="ORF">QTG54_004071</name>
</gene>
<dbReference type="Pfam" id="PF00069">
    <property type="entry name" value="Pkinase"/>
    <property type="match status" value="1"/>
</dbReference>
<dbReference type="GO" id="GO:0005524">
    <property type="term" value="F:ATP binding"/>
    <property type="evidence" value="ECO:0007669"/>
    <property type="project" value="InterPro"/>
</dbReference>
<evidence type="ECO:0000259" key="2">
    <source>
        <dbReference type="PROSITE" id="PS50011"/>
    </source>
</evidence>
<dbReference type="InterPro" id="IPR000719">
    <property type="entry name" value="Prot_kinase_dom"/>
</dbReference>
<dbReference type="Gene3D" id="1.10.510.10">
    <property type="entry name" value="Transferase(Phosphotransferase) domain 1"/>
    <property type="match status" value="1"/>
</dbReference>
<reference evidence="3" key="1">
    <citation type="submission" date="2023-06" db="EMBL/GenBank/DDBJ databases">
        <title>Survivors Of The Sea: Transcriptome response of Skeletonema marinoi to long-term dormancy.</title>
        <authorList>
            <person name="Pinder M.I.M."/>
            <person name="Kourtchenko O."/>
            <person name="Robertson E.K."/>
            <person name="Larsson T."/>
            <person name="Maumus F."/>
            <person name="Osuna-Cruz C.M."/>
            <person name="Vancaester E."/>
            <person name="Stenow R."/>
            <person name="Vandepoele K."/>
            <person name="Ploug H."/>
            <person name="Bruchert V."/>
            <person name="Godhe A."/>
            <person name="Topel M."/>
        </authorList>
    </citation>
    <scope>NUCLEOTIDE SEQUENCE</scope>
    <source>
        <strain evidence="3">R05AC</strain>
    </source>
</reference>
<accession>A0AAD9DG99</accession>
<dbReference type="PROSITE" id="PS50011">
    <property type="entry name" value="PROTEIN_KINASE_DOM"/>
    <property type="match status" value="1"/>
</dbReference>
<feature type="domain" description="Protein kinase" evidence="2">
    <location>
        <begin position="162"/>
        <end position="486"/>
    </location>
</feature>
<comment type="caution">
    <text evidence="3">The sequence shown here is derived from an EMBL/GenBank/DDBJ whole genome shotgun (WGS) entry which is preliminary data.</text>
</comment>
<dbReference type="AlphaFoldDB" id="A0AAD9DG99"/>
<keyword evidence="3" id="KW-0418">Kinase</keyword>
<keyword evidence="4" id="KW-1185">Reference proteome</keyword>
<dbReference type="Proteomes" id="UP001224775">
    <property type="component" value="Unassembled WGS sequence"/>
</dbReference>
<evidence type="ECO:0000256" key="1">
    <source>
        <dbReference type="SAM" id="MobiDB-lite"/>
    </source>
</evidence>
<dbReference type="InterPro" id="IPR051681">
    <property type="entry name" value="Ser/Thr_Kinases-Pseudokinases"/>
</dbReference>
<feature type="non-terminal residue" evidence="3">
    <location>
        <position position="1"/>
    </location>
</feature>
<organism evidence="3 4">
    <name type="scientific">Skeletonema marinoi</name>
    <dbReference type="NCBI Taxonomy" id="267567"/>
    <lineage>
        <taxon>Eukaryota</taxon>
        <taxon>Sar</taxon>
        <taxon>Stramenopiles</taxon>
        <taxon>Ochrophyta</taxon>
        <taxon>Bacillariophyta</taxon>
        <taxon>Coscinodiscophyceae</taxon>
        <taxon>Thalassiosirophycidae</taxon>
        <taxon>Thalassiosirales</taxon>
        <taxon>Skeletonemataceae</taxon>
        <taxon>Skeletonema</taxon>
        <taxon>Skeletonema marinoi-dohrnii complex</taxon>
    </lineage>
</organism>
<dbReference type="EC" id="2.7.11.-" evidence="3"/>
<dbReference type="EMBL" id="JATAAI010000006">
    <property type="protein sequence ID" value="KAK1744780.1"/>
    <property type="molecule type" value="Genomic_DNA"/>
</dbReference>
<dbReference type="GO" id="GO:0004674">
    <property type="term" value="F:protein serine/threonine kinase activity"/>
    <property type="evidence" value="ECO:0007669"/>
    <property type="project" value="TreeGrafter"/>
</dbReference>
<protein>
    <submittedName>
        <fullName evidence="3">MAP3K-like serine/threonine kinase</fullName>
        <ecNumber evidence="3">2.7.11.-</ecNumber>
    </submittedName>
</protein>
<dbReference type="PANTHER" id="PTHR44329">
    <property type="entry name" value="SERINE/THREONINE-PROTEIN KINASE TNNI3K-RELATED"/>
    <property type="match status" value="1"/>
</dbReference>
<evidence type="ECO:0000313" key="3">
    <source>
        <dbReference type="EMBL" id="KAK1744780.1"/>
    </source>
</evidence>
<keyword evidence="3" id="KW-0808">Transferase</keyword>
<dbReference type="InterPro" id="IPR011009">
    <property type="entry name" value="Kinase-like_dom_sf"/>
</dbReference>
<dbReference type="Gene3D" id="3.30.200.20">
    <property type="entry name" value="Phosphorylase Kinase, domain 1"/>
    <property type="match status" value="1"/>
</dbReference>
<sequence>EEAFYTREEEKADGLVRFITELSPEVAPNVESKVIFLELSAFYSPSANIMNRVSFLHTDSIDESKLSLSKHSNASSDELVSDNFPSDDVGGSNPTRRGSRAAHMPSKSTLNLTTGMGEGSPSDLAAEVALGVKDQFRQMLPENLLVEYNSRDCMAPFQTSEIVIGRKLGSGEFSHVFEIRCFEKDESIEADLDDDQRETRNYMKNREKYRDTGKSCYALKHLRQELITSYDKLEYAQAACDLAMEAEFLSSLQHPNIIKLRGISFAGPKGFQQGPKGFFLIIDRLDETLDKRLMKWERARKGILPSIKKKDSNRDDITEGQWDVCLRIAAALDYLHEKNIIFRDLKPANVGFDVRGDVKLFDFGLATIVSPEGDPYEDTFEMSGAGSPRYMSPEVLKGEPDPYNLKADVYTFSIVVWQILSLQQPFSFVQSRYELVDHVVNQGGRPEIPSSWPKAIKEKLGAAFDVDMSKRPTMSSFYETIRIQLLEGADTEKSDKFAHRAIQRRRSVFSLKKLINGEEEVKGPRGFKARVSKRLSRARDSIVGKRFSMA</sequence>
<dbReference type="SMART" id="SM00220">
    <property type="entry name" value="S_TKc"/>
    <property type="match status" value="1"/>
</dbReference>
<evidence type="ECO:0000313" key="4">
    <source>
        <dbReference type="Proteomes" id="UP001224775"/>
    </source>
</evidence>
<dbReference type="SUPFAM" id="SSF56112">
    <property type="entry name" value="Protein kinase-like (PK-like)"/>
    <property type="match status" value="1"/>
</dbReference>
<name>A0AAD9DG99_9STRA</name>